<dbReference type="SUPFAM" id="SSF52540">
    <property type="entry name" value="P-loop containing nucleoside triphosphate hydrolases"/>
    <property type="match status" value="1"/>
</dbReference>
<protein>
    <recommendedName>
        <fullName evidence="10">Adenylate kinase isoenzyme 6 homolog</fullName>
        <shortName evidence="10">AK6</shortName>
        <ecNumber evidence="10">2.7.4.3</ecNumber>
    </recommendedName>
    <alternativeName>
        <fullName evidence="10">Dual activity adenylate kinase/ATPase</fullName>
        <shortName evidence="10">AK/ATPase</shortName>
    </alternativeName>
</protein>
<organism evidence="12 13">
    <name type="scientific">Candida orthopsilosis (strain 90-125)</name>
    <name type="common">Yeast</name>
    <dbReference type="NCBI Taxonomy" id="1136231"/>
    <lineage>
        <taxon>Eukaryota</taxon>
        <taxon>Fungi</taxon>
        <taxon>Dikarya</taxon>
        <taxon>Ascomycota</taxon>
        <taxon>Saccharomycotina</taxon>
        <taxon>Pichiomycetes</taxon>
        <taxon>Debaryomycetaceae</taxon>
        <taxon>Candida/Lodderomyces clade</taxon>
        <taxon>Candida</taxon>
    </lineage>
</organism>
<evidence type="ECO:0000313" key="13">
    <source>
        <dbReference type="Proteomes" id="UP000005018"/>
    </source>
</evidence>
<dbReference type="EC" id="2.7.4.3" evidence="10"/>
<dbReference type="PANTHER" id="PTHR12595">
    <property type="entry name" value="POS9-ACTIVATING FACTOR FAP7-RELATED"/>
    <property type="match status" value="1"/>
</dbReference>
<feature type="binding site" evidence="10">
    <location>
        <position position="21"/>
    </location>
    <ligand>
        <name>ATP</name>
        <dbReference type="ChEBI" id="CHEBI:30616"/>
    </ligand>
</feature>
<dbReference type="GO" id="GO:0006364">
    <property type="term" value="P:rRNA processing"/>
    <property type="evidence" value="ECO:0007669"/>
    <property type="project" value="UniProtKB-KW"/>
</dbReference>
<dbReference type="GO" id="GO:0016887">
    <property type="term" value="F:ATP hydrolysis activity"/>
    <property type="evidence" value="ECO:0007669"/>
    <property type="project" value="UniProtKB-UniRule"/>
</dbReference>
<feature type="region of interest" description="LID" evidence="10">
    <location>
        <begin position="123"/>
        <end position="133"/>
    </location>
</feature>
<feature type="region of interest" description="NMPbind" evidence="10">
    <location>
        <begin position="48"/>
        <end position="71"/>
    </location>
</feature>
<evidence type="ECO:0000256" key="8">
    <source>
        <dbReference type="ARBA" id="ARBA00022840"/>
    </source>
</evidence>
<dbReference type="eggNOG" id="KOG3347">
    <property type="taxonomic scope" value="Eukaryota"/>
</dbReference>
<dbReference type="GO" id="GO:0005737">
    <property type="term" value="C:cytoplasm"/>
    <property type="evidence" value="ECO:0007669"/>
    <property type="project" value="UniProtKB-SubCell"/>
</dbReference>
<accession>H8X261</accession>
<feature type="binding site" evidence="10">
    <location>
        <position position="163"/>
    </location>
    <ligand>
        <name>ATP</name>
        <dbReference type="ChEBI" id="CHEBI:30616"/>
    </ligand>
</feature>
<dbReference type="EMBL" id="HE681720">
    <property type="protein sequence ID" value="CCG22782.1"/>
    <property type="molecule type" value="Genomic_DNA"/>
</dbReference>
<evidence type="ECO:0000256" key="6">
    <source>
        <dbReference type="ARBA" id="ARBA00022741"/>
    </source>
</evidence>
<comment type="catalytic activity">
    <reaction evidence="10">
        <text>ATP + H2O = ADP + phosphate + H(+)</text>
        <dbReference type="Rhea" id="RHEA:13065"/>
        <dbReference type="ChEBI" id="CHEBI:15377"/>
        <dbReference type="ChEBI" id="CHEBI:15378"/>
        <dbReference type="ChEBI" id="CHEBI:30616"/>
        <dbReference type="ChEBI" id="CHEBI:43474"/>
        <dbReference type="ChEBI" id="CHEBI:456216"/>
    </reaction>
</comment>
<evidence type="ECO:0000256" key="11">
    <source>
        <dbReference type="SAM" id="MobiDB-lite"/>
    </source>
</evidence>
<evidence type="ECO:0000256" key="7">
    <source>
        <dbReference type="ARBA" id="ARBA00022777"/>
    </source>
</evidence>
<feature type="binding site" evidence="10">
    <location>
        <position position="22"/>
    </location>
    <ligand>
        <name>ATP</name>
        <dbReference type="ChEBI" id="CHEBI:30616"/>
    </ligand>
</feature>
<dbReference type="KEGG" id="cot:CORT_0B10810"/>
<reference evidence="12 13" key="1">
    <citation type="journal article" date="2012" name="PLoS ONE">
        <title>Sequence and analysis of the genome of the pathogenic yeast Candida orthopsilosis.</title>
        <authorList>
            <person name="Riccombeni A."/>
            <person name="Vidanes G."/>
            <person name="Proux-Wera E."/>
            <person name="Wolfe K.H."/>
            <person name="Butler G."/>
        </authorList>
    </citation>
    <scope>NUCLEOTIDE SEQUENCE [LARGE SCALE GENOMIC DNA]</scope>
    <source>
        <strain evidence="12 13">Co 90-125</strain>
    </source>
</reference>
<evidence type="ECO:0000256" key="2">
    <source>
        <dbReference type="ARBA" id="ARBA00022490"/>
    </source>
</evidence>
<evidence type="ECO:0000256" key="3">
    <source>
        <dbReference type="ARBA" id="ARBA00022517"/>
    </source>
</evidence>
<feature type="binding site" evidence="10">
    <location>
        <position position="124"/>
    </location>
    <ligand>
        <name>ATP</name>
        <dbReference type="ChEBI" id="CHEBI:30616"/>
    </ligand>
</feature>
<dbReference type="FunFam" id="3.40.50.300:FF:000372">
    <property type="entry name" value="Adenylate kinase isoenzyme 6 homolog"/>
    <property type="match status" value="1"/>
</dbReference>
<keyword evidence="7 10" id="KW-0418">Kinase</keyword>
<dbReference type="InterPro" id="IPR027417">
    <property type="entry name" value="P-loop_NTPase"/>
</dbReference>
<evidence type="ECO:0000256" key="10">
    <source>
        <dbReference type="HAMAP-Rule" id="MF_03173"/>
    </source>
</evidence>
<feature type="compositionally biased region" description="Basic and acidic residues" evidence="11">
    <location>
        <begin position="260"/>
        <end position="269"/>
    </location>
</feature>
<dbReference type="PANTHER" id="PTHR12595:SF0">
    <property type="entry name" value="ADENYLATE KINASE ISOENZYME 6"/>
    <property type="match status" value="1"/>
</dbReference>
<feature type="binding site" evidence="10">
    <location>
        <position position="20"/>
    </location>
    <ligand>
        <name>ATP</name>
        <dbReference type="ChEBI" id="CHEBI:30616"/>
    </ligand>
</feature>
<keyword evidence="3 10" id="KW-0690">Ribosome biogenesis</keyword>
<comment type="subunit">
    <text evidence="10">Interacts with small ribosomal subunit protein uS11. Not a structural component of 43S pre-ribosomes, but transiently interacts with them by binding to uS11.</text>
</comment>
<keyword evidence="2 10" id="KW-0963">Cytoplasm</keyword>
<keyword evidence="9 10" id="KW-0539">Nucleus</keyword>
<feature type="binding site" evidence="10">
    <location>
        <position position="18"/>
    </location>
    <ligand>
        <name>ATP</name>
        <dbReference type="ChEBI" id="CHEBI:30616"/>
    </ligand>
</feature>
<dbReference type="GO" id="GO:0005634">
    <property type="term" value="C:nucleus"/>
    <property type="evidence" value="ECO:0007669"/>
    <property type="project" value="UniProtKB-SubCell"/>
</dbReference>
<feature type="compositionally biased region" description="Acidic residues" evidence="11">
    <location>
        <begin position="199"/>
        <end position="238"/>
    </location>
</feature>
<evidence type="ECO:0000256" key="9">
    <source>
        <dbReference type="ARBA" id="ARBA00023242"/>
    </source>
</evidence>
<dbReference type="RefSeq" id="XP_003868217.1">
    <property type="nucleotide sequence ID" value="XM_003868169.1"/>
</dbReference>
<dbReference type="GO" id="GO:0042274">
    <property type="term" value="P:ribosomal small subunit biogenesis"/>
    <property type="evidence" value="ECO:0007669"/>
    <property type="project" value="UniProtKB-UniRule"/>
</dbReference>
<proteinExistence type="inferred from homology"/>
<gene>
    <name evidence="12" type="ORF">CORT_0B10810</name>
</gene>
<dbReference type="OrthoDB" id="10251185at2759"/>
<sequence length="306" mass="35327">MPESRRNIPNIIITGTPGCGKSSHSQSLVDQLNRGFAKETTIKFKHFDVSAFAKEKECLESYDKKLDTHVVDEDKLLDELEPELEKGGAIVDWHCCEIFPERLIDLVVVLRTDNSKLHERLTKRNYKDNKIQENLDCEIMEVILTEARESYIPEIVIELRSDKAEDLDENVDRISAWVENWIKDHPRGVTNELQTVDGEANDSDEDDEDDEDNEDGELVTSGEDEGSYIPDNEEDSDDALASYHESEDPATVEEGLTEQQKYDLEQKEQDDVEVLNEEDEETNDTANTKRMFQSRIYVDYVFFRCY</sequence>
<dbReference type="GO" id="GO:0005524">
    <property type="term" value="F:ATP binding"/>
    <property type="evidence" value="ECO:0007669"/>
    <property type="project" value="UniProtKB-KW"/>
</dbReference>
<comment type="subcellular location">
    <subcellularLocation>
        <location evidence="10">Cytoplasm</location>
    </subcellularLocation>
    <subcellularLocation>
        <location evidence="10">Nucleus</location>
    </subcellularLocation>
</comment>
<name>H8X261_CANO9</name>
<evidence type="ECO:0000256" key="4">
    <source>
        <dbReference type="ARBA" id="ARBA00022552"/>
    </source>
</evidence>
<dbReference type="Pfam" id="PF13238">
    <property type="entry name" value="AAA_18"/>
    <property type="match status" value="1"/>
</dbReference>
<dbReference type="Gene3D" id="3.40.50.300">
    <property type="entry name" value="P-loop containing nucleotide triphosphate hydrolases"/>
    <property type="match status" value="1"/>
</dbReference>
<dbReference type="GO" id="GO:0004017">
    <property type="term" value="F:AMP kinase activity"/>
    <property type="evidence" value="ECO:0007669"/>
    <property type="project" value="UniProtKB-UniRule"/>
</dbReference>
<comment type="function">
    <text evidence="10">Broad-specificity nucleoside monophosphate (NMP) kinase that catalyzes the reversible transfer of the terminal phosphate group between nucleoside triphosphates and monophosphates. Has also ATPase activity. Involved in the late cytoplasmic maturation steps of the 40S ribosomal particles, specifically 18S rRNA maturation. While NMP activity is not required for ribosome maturation, ATPase activity is. Associates transiently with small ribosomal subunit protein uS11. ATP hydrolysis breaks the interaction with uS11. May temporarily remove uS11 from the ribosome to enable a conformational change of the ribosomal RNA that is needed for the final maturation step of the small ribosomal subunit. Its NMP activity may have a role in nuclear energy homeostasis.</text>
</comment>
<evidence type="ECO:0000313" key="12">
    <source>
        <dbReference type="EMBL" id="CCG22782.1"/>
    </source>
</evidence>
<dbReference type="HAMAP" id="MF_00039">
    <property type="entry name" value="Adenylate_kinase_AK6"/>
    <property type="match status" value="1"/>
</dbReference>
<keyword evidence="13" id="KW-1185">Reference proteome</keyword>
<keyword evidence="4 10" id="KW-0698">rRNA processing</keyword>
<comment type="catalytic activity">
    <reaction evidence="1 10">
        <text>AMP + ATP = 2 ADP</text>
        <dbReference type="Rhea" id="RHEA:12973"/>
        <dbReference type="ChEBI" id="CHEBI:30616"/>
        <dbReference type="ChEBI" id="CHEBI:456215"/>
        <dbReference type="ChEBI" id="CHEBI:456216"/>
        <dbReference type="EC" id="2.7.4.3"/>
    </reaction>
</comment>
<keyword evidence="8 10" id="KW-0067">ATP-binding</keyword>
<keyword evidence="5 10" id="KW-0808">Transferase</keyword>
<evidence type="ECO:0000256" key="1">
    <source>
        <dbReference type="ARBA" id="ARBA00000582"/>
    </source>
</evidence>
<dbReference type="HOGENOM" id="CLU_079096_3_0_1"/>
<dbReference type="Proteomes" id="UP000005018">
    <property type="component" value="Chromosome 2"/>
</dbReference>
<feature type="compositionally biased region" description="Acidic residues" evidence="11">
    <location>
        <begin position="270"/>
        <end position="283"/>
    </location>
</feature>
<feature type="region of interest" description="Disordered" evidence="11">
    <location>
        <begin position="188"/>
        <end position="287"/>
    </location>
</feature>
<comment type="similarity">
    <text evidence="10">Belongs to the adenylate kinase family. AK6 subfamily.</text>
</comment>
<evidence type="ECO:0000256" key="5">
    <source>
        <dbReference type="ARBA" id="ARBA00022679"/>
    </source>
</evidence>
<dbReference type="InterPro" id="IPR020618">
    <property type="entry name" value="Adenyl_kinase_AK6"/>
</dbReference>
<dbReference type="GeneID" id="14539145"/>
<keyword evidence="6 10" id="KW-0547">Nucleotide-binding</keyword>
<dbReference type="AlphaFoldDB" id="H8X261"/>
<feature type="binding site" evidence="10">
    <location>
        <position position="23"/>
    </location>
    <ligand>
        <name>ATP</name>
        <dbReference type="ChEBI" id="CHEBI:30616"/>
    </ligand>
</feature>